<comment type="subunit">
    <text evidence="2">Forms a homooligomeric, either hexameric or heptameric, ring-like structure which stacks co-axially with the proteasomal alpha-rings.</text>
</comment>
<evidence type="ECO:0000256" key="3">
    <source>
        <dbReference type="ARBA" id="ARBA00014831"/>
    </source>
</evidence>
<keyword evidence="7" id="KW-1185">Reference proteome</keyword>
<organism evidence="6 7">
    <name type="scientific">Acidithrix ferrooxidans</name>
    <dbReference type="NCBI Taxonomy" id="1280514"/>
    <lineage>
        <taxon>Bacteria</taxon>
        <taxon>Bacillati</taxon>
        <taxon>Actinomycetota</taxon>
        <taxon>Acidimicrobiia</taxon>
        <taxon>Acidimicrobiales</taxon>
        <taxon>Acidimicrobiaceae</taxon>
        <taxon>Acidithrix</taxon>
    </lineage>
</organism>
<sequence>MTEEQIEHPNQILFLPESSDPLTATQEGENDPEGETETVSSPSKVLRIGTMIKTLLEEVRQSSLDDSTRARLKDIYTTSIVELKSGLSPDLASELDRLSLPFVEVDAPSDSELRLAQAQLVGWLEGLFHGIQAMLFAQQAQARSQLEEMRRRGLPAGTEDAHRPGTYL</sequence>
<dbReference type="Pfam" id="PF10759">
    <property type="entry name" value="BPA"/>
    <property type="match status" value="1"/>
</dbReference>
<comment type="caution">
    <text evidence="6">The sequence shown here is derived from an EMBL/GenBank/DDBJ whole genome shotgun (WGS) entry which is preliminary data.</text>
</comment>
<evidence type="ECO:0000256" key="2">
    <source>
        <dbReference type="ARBA" id="ARBA00011402"/>
    </source>
</evidence>
<dbReference type="GO" id="GO:0061136">
    <property type="term" value="P:regulation of proteasomal protein catabolic process"/>
    <property type="evidence" value="ECO:0007669"/>
    <property type="project" value="InterPro"/>
</dbReference>
<comment type="similarity">
    <text evidence="1">Belongs to the Bpa family.</text>
</comment>
<dbReference type="EMBL" id="JXYS01000001">
    <property type="protein sequence ID" value="KJF19084.1"/>
    <property type="molecule type" value="Genomic_DNA"/>
</dbReference>
<dbReference type="GO" id="GO:0000502">
    <property type="term" value="C:proteasome complex"/>
    <property type="evidence" value="ECO:0007669"/>
    <property type="project" value="UniProtKB-KW"/>
</dbReference>
<dbReference type="Proteomes" id="UP000032360">
    <property type="component" value="Unassembled WGS sequence"/>
</dbReference>
<dbReference type="OrthoDB" id="5189298at2"/>
<evidence type="ECO:0000313" key="6">
    <source>
        <dbReference type="EMBL" id="KJF19084.1"/>
    </source>
</evidence>
<evidence type="ECO:0000256" key="5">
    <source>
        <dbReference type="SAM" id="MobiDB-lite"/>
    </source>
</evidence>
<gene>
    <name evidence="6" type="ORF">AXFE_01210</name>
</gene>
<evidence type="ECO:0000313" key="7">
    <source>
        <dbReference type="Proteomes" id="UP000032360"/>
    </source>
</evidence>
<keyword evidence="4" id="KW-0647">Proteasome</keyword>
<dbReference type="STRING" id="1280514.AXFE_01210"/>
<reference evidence="6 7" key="1">
    <citation type="submission" date="2015-01" db="EMBL/GenBank/DDBJ databases">
        <title>Draft genome of the acidophilic iron oxidizer Acidithrix ferrooxidans strain Py-F3.</title>
        <authorList>
            <person name="Poehlein A."/>
            <person name="Eisen S."/>
            <person name="Schloemann M."/>
            <person name="Johnson B.D."/>
            <person name="Daniel R."/>
            <person name="Muehling M."/>
        </authorList>
    </citation>
    <scope>NUCLEOTIDE SEQUENCE [LARGE SCALE GENOMIC DNA]</scope>
    <source>
        <strain evidence="6 7">Py-F3</strain>
    </source>
</reference>
<dbReference type="AlphaFoldDB" id="A0A0D8HMK6"/>
<dbReference type="PATRIC" id="fig|1280514.3.peg.171"/>
<proteinExistence type="inferred from homology"/>
<accession>A0A0D8HMK6</accession>
<dbReference type="InterPro" id="IPR019695">
    <property type="entry name" value="Proteasome_act"/>
</dbReference>
<feature type="region of interest" description="Disordered" evidence="5">
    <location>
        <begin position="1"/>
        <end position="42"/>
    </location>
</feature>
<name>A0A0D8HMK6_9ACTN</name>
<evidence type="ECO:0000256" key="1">
    <source>
        <dbReference type="ARBA" id="ARBA00006639"/>
    </source>
</evidence>
<evidence type="ECO:0000256" key="4">
    <source>
        <dbReference type="ARBA" id="ARBA00022942"/>
    </source>
</evidence>
<protein>
    <recommendedName>
        <fullName evidence="3">Bacterial proteasome activator</fullName>
    </recommendedName>
</protein>
<dbReference type="RefSeq" id="WP_052603959.1">
    <property type="nucleotide sequence ID" value="NZ_JXYS01000001.1"/>
</dbReference>